<dbReference type="OrthoDB" id="2168659at2"/>
<comment type="similarity">
    <text evidence="6">Belongs to the drug/metabolite transporter (DMT) superfamily. Small multidrug resistance (SMR) (TC 2.A.7.1) family.</text>
</comment>
<dbReference type="PANTHER" id="PTHR30561:SF7">
    <property type="entry name" value="GUANIDINIUM EFFLUX SYSTEM SUBUNIT GDNC-RELATED"/>
    <property type="match status" value="1"/>
</dbReference>
<dbReference type="GO" id="GO:0005886">
    <property type="term" value="C:plasma membrane"/>
    <property type="evidence" value="ECO:0007669"/>
    <property type="project" value="UniProtKB-SubCell"/>
</dbReference>
<sequence length="113" mass="12046">MNRAWFLVVMGAVLEVGWVTGLKHSYDILTWSGTIILLIASFVLFTKATAGLPVGTAYAVFTGLGTVGTVLLEIVAFGEPFKPMKIILILVLLTGVIGLKLVTGKPEREEVAA</sequence>
<feature type="transmembrane region" description="Helical" evidence="7">
    <location>
        <begin position="5"/>
        <end position="22"/>
    </location>
</feature>
<evidence type="ECO:0000256" key="5">
    <source>
        <dbReference type="ARBA" id="ARBA00023136"/>
    </source>
</evidence>
<dbReference type="InterPro" id="IPR037185">
    <property type="entry name" value="EmrE-like"/>
</dbReference>
<name>A0A075LKQ4_9BACI</name>
<dbReference type="InterPro" id="IPR045324">
    <property type="entry name" value="Small_multidrug_res"/>
</dbReference>
<feature type="transmembrane region" description="Helical" evidence="7">
    <location>
        <begin position="28"/>
        <end position="45"/>
    </location>
</feature>
<reference evidence="8 9" key="1">
    <citation type="submission" date="2014-07" db="EMBL/GenBank/DDBJ databases">
        <title>Complete genome sequence of a moderately halophilic bacterium Terribacillus aidingensis MP602, isolated from Cryptomeria fortunei in Tianmu mountain in China.</title>
        <authorList>
            <person name="Wang Y."/>
            <person name="Lu P."/>
            <person name="Zhang L."/>
        </authorList>
    </citation>
    <scope>NUCLEOTIDE SEQUENCE [LARGE SCALE GENOMIC DNA]</scope>
    <source>
        <strain evidence="8 9">MP602</strain>
    </source>
</reference>
<evidence type="ECO:0000313" key="9">
    <source>
        <dbReference type="Proteomes" id="UP000027980"/>
    </source>
</evidence>
<evidence type="ECO:0000313" key="8">
    <source>
        <dbReference type="EMBL" id="AIF66517.1"/>
    </source>
</evidence>
<evidence type="ECO:0000256" key="7">
    <source>
        <dbReference type="SAM" id="Phobius"/>
    </source>
</evidence>
<dbReference type="KEGG" id="tap:GZ22_07635"/>
<dbReference type="Gene3D" id="1.10.3730.20">
    <property type="match status" value="1"/>
</dbReference>
<dbReference type="AlphaFoldDB" id="A0A075LKQ4"/>
<dbReference type="GO" id="GO:0022857">
    <property type="term" value="F:transmembrane transporter activity"/>
    <property type="evidence" value="ECO:0007669"/>
    <property type="project" value="InterPro"/>
</dbReference>
<organism evidence="8 9">
    <name type="scientific">Terribacillus saccharophilus</name>
    <dbReference type="NCBI Taxonomy" id="361277"/>
    <lineage>
        <taxon>Bacteria</taxon>
        <taxon>Bacillati</taxon>
        <taxon>Bacillota</taxon>
        <taxon>Bacilli</taxon>
        <taxon>Bacillales</taxon>
        <taxon>Bacillaceae</taxon>
        <taxon>Terribacillus</taxon>
    </lineage>
</organism>
<evidence type="ECO:0000256" key="3">
    <source>
        <dbReference type="ARBA" id="ARBA00022692"/>
    </source>
</evidence>
<dbReference type="Proteomes" id="UP000027980">
    <property type="component" value="Chromosome"/>
</dbReference>
<keyword evidence="3 6" id="KW-0812">Transmembrane</keyword>
<protein>
    <submittedName>
        <fullName evidence="8">Multidrug resistance protein SMR</fullName>
    </submittedName>
</protein>
<evidence type="ECO:0000256" key="4">
    <source>
        <dbReference type="ARBA" id="ARBA00022989"/>
    </source>
</evidence>
<dbReference type="HOGENOM" id="CLU_133067_1_0_9"/>
<gene>
    <name evidence="8" type="ORF">GZ22_07635</name>
</gene>
<accession>A0A075LKQ4</accession>
<evidence type="ECO:0000256" key="6">
    <source>
        <dbReference type="RuleBase" id="RU003942"/>
    </source>
</evidence>
<dbReference type="RefSeq" id="WP_038560596.1">
    <property type="nucleotide sequence ID" value="NZ_CP008876.1"/>
</dbReference>
<dbReference type="InterPro" id="IPR000390">
    <property type="entry name" value="Small_drug/metabolite_transptr"/>
</dbReference>
<evidence type="ECO:0000256" key="2">
    <source>
        <dbReference type="ARBA" id="ARBA00022475"/>
    </source>
</evidence>
<feature type="transmembrane region" description="Helical" evidence="7">
    <location>
        <begin position="57"/>
        <end position="78"/>
    </location>
</feature>
<evidence type="ECO:0000256" key="1">
    <source>
        <dbReference type="ARBA" id="ARBA00004651"/>
    </source>
</evidence>
<keyword evidence="5 7" id="KW-0472">Membrane</keyword>
<dbReference type="Pfam" id="PF00893">
    <property type="entry name" value="Multi_Drug_Res"/>
    <property type="match status" value="1"/>
</dbReference>
<comment type="subcellular location">
    <subcellularLocation>
        <location evidence="1 6">Cell membrane</location>
        <topology evidence="1 6">Multi-pass membrane protein</topology>
    </subcellularLocation>
</comment>
<keyword evidence="4 7" id="KW-1133">Transmembrane helix</keyword>
<dbReference type="SUPFAM" id="SSF103481">
    <property type="entry name" value="Multidrug resistance efflux transporter EmrE"/>
    <property type="match status" value="1"/>
</dbReference>
<keyword evidence="2" id="KW-1003">Cell membrane</keyword>
<dbReference type="EMBL" id="CP008876">
    <property type="protein sequence ID" value="AIF66517.1"/>
    <property type="molecule type" value="Genomic_DNA"/>
</dbReference>
<feature type="transmembrane region" description="Helical" evidence="7">
    <location>
        <begin position="84"/>
        <end position="102"/>
    </location>
</feature>
<proteinExistence type="inferred from homology"/>
<dbReference type="PANTHER" id="PTHR30561">
    <property type="entry name" value="SMR FAMILY PROTON-DEPENDENT DRUG EFFLUX TRANSPORTER SUGE"/>
    <property type="match status" value="1"/>
</dbReference>
<dbReference type="GeneID" id="34221044"/>